<dbReference type="EMBL" id="CAJNOV010003342">
    <property type="protein sequence ID" value="CAF1139093.1"/>
    <property type="molecule type" value="Genomic_DNA"/>
</dbReference>
<accession>A0A814RVY3</accession>
<evidence type="ECO:0000313" key="1">
    <source>
        <dbReference type="EMBL" id="CAF1139093.1"/>
    </source>
</evidence>
<organism evidence="1 2">
    <name type="scientific">Rotaria magnacalcarata</name>
    <dbReference type="NCBI Taxonomy" id="392030"/>
    <lineage>
        <taxon>Eukaryota</taxon>
        <taxon>Metazoa</taxon>
        <taxon>Spiralia</taxon>
        <taxon>Gnathifera</taxon>
        <taxon>Rotifera</taxon>
        <taxon>Eurotatoria</taxon>
        <taxon>Bdelloidea</taxon>
        <taxon>Philodinida</taxon>
        <taxon>Philodinidae</taxon>
        <taxon>Rotaria</taxon>
    </lineage>
</organism>
<dbReference type="Proteomes" id="UP000663855">
    <property type="component" value="Unassembled WGS sequence"/>
</dbReference>
<comment type="caution">
    <text evidence="1">The sequence shown here is derived from an EMBL/GenBank/DDBJ whole genome shotgun (WGS) entry which is preliminary data.</text>
</comment>
<reference evidence="1" key="1">
    <citation type="submission" date="2021-02" db="EMBL/GenBank/DDBJ databases">
        <authorList>
            <person name="Nowell W R."/>
        </authorList>
    </citation>
    <scope>NUCLEOTIDE SEQUENCE</scope>
</reference>
<name>A0A814RVY3_9BILA</name>
<sequence>MGQDFPQVRSIPASPEMLEASLTIQHKTSISLKALYSIIKQYLHSYDNKHERTIKLYLIFQFGQAAPPKKLTYKYDNPSPPPLELLQLDLFTLIFHESIHTILRDTENNYPGRALRLPETIVCGCKH</sequence>
<evidence type="ECO:0000313" key="2">
    <source>
        <dbReference type="Proteomes" id="UP000663855"/>
    </source>
</evidence>
<proteinExistence type="predicted"/>
<dbReference type="AlphaFoldDB" id="A0A814RVY3"/>
<gene>
    <name evidence="1" type="ORF">CJN711_LOCUS8954</name>
</gene>
<protein>
    <submittedName>
        <fullName evidence="1">Uncharacterized protein</fullName>
    </submittedName>
</protein>